<reference evidence="2 3" key="1">
    <citation type="journal article" date="2014" name="Mol. Plant">
        <title>Chromosome Scale Genome Assembly and Transcriptome Profiling of Nannochloropsis gaditana in Nitrogen Depletion.</title>
        <authorList>
            <person name="Corteggiani Carpinelli E."/>
            <person name="Telatin A."/>
            <person name="Vitulo N."/>
            <person name="Forcato C."/>
            <person name="D'Angelo M."/>
            <person name="Schiavon R."/>
            <person name="Vezzi A."/>
            <person name="Giacometti G.M."/>
            <person name="Morosinotto T."/>
            <person name="Valle G."/>
        </authorList>
    </citation>
    <scope>NUCLEOTIDE SEQUENCE [LARGE SCALE GENOMIC DNA]</scope>
    <source>
        <strain evidence="2 3">B-31</strain>
    </source>
</reference>
<keyword evidence="1" id="KW-0472">Membrane</keyword>
<evidence type="ECO:0000256" key="1">
    <source>
        <dbReference type="SAM" id="Phobius"/>
    </source>
</evidence>
<gene>
    <name evidence="2" type="ORF">Naga_100900g2</name>
</gene>
<sequence>MHGSNARTPPQRQNTATPLSSLPPVARLLHLLGRLQLCLSVAWSILNVLSPPISNTLARLLILWCATMHVLLAFVVTIMVLKAGSLDHGAIEYIGKNPFSFMLTPLPLPPHWLQPKQLSTLAQELAFLKPLLIDVILTVFVIRRDTFSNPYVAIFKNLKNLYLRHAQPVISACNWLE</sequence>
<feature type="transmembrane region" description="Helical" evidence="1">
    <location>
        <begin position="61"/>
        <end position="81"/>
    </location>
</feature>
<proteinExistence type="predicted"/>
<dbReference type="AlphaFoldDB" id="W7THF2"/>
<protein>
    <submittedName>
        <fullName evidence="2">Uncharacterized protein</fullName>
    </submittedName>
</protein>
<organism evidence="2 3">
    <name type="scientific">Nannochloropsis gaditana</name>
    <dbReference type="NCBI Taxonomy" id="72520"/>
    <lineage>
        <taxon>Eukaryota</taxon>
        <taxon>Sar</taxon>
        <taxon>Stramenopiles</taxon>
        <taxon>Ochrophyta</taxon>
        <taxon>Eustigmatophyceae</taxon>
        <taxon>Eustigmatales</taxon>
        <taxon>Monodopsidaceae</taxon>
        <taxon>Nannochloropsis</taxon>
    </lineage>
</organism>
<dbReference type="Proteomes" id="UP000019335">
    <property type="component" value="Unassembled WGS sequence"/>
</dbReference>
<keyword evidence="1" id="KW-0812">Transmembrane</keyword>
<keyword evidence="1" id="KW-1133">Transmembrane helix</keyword>
<evidence type="ECO:0000313" key="2">
    <source>
        <dbReference type="EMBL" id="EWM20394.1"/>
    </source>
</evidence>
<comment type="caution">
    <text evidence="2">The sequence shown here is derived from an EMBL/GenBank/DDBJ whole genome shotgun (WGS) entry which is preliminary data.</text>
</comment>
<keyword evidence="3" id="KW-1185">Reference proteome</keyword>
<evidence type="ECO:0000313" key="3">
    <source>
        <dbReference type="Proteomes" id="UP000019335"/>
    </source>
</evidence>
<feature type="transmembrane region" description="Helical" evidence="1">
    <location>
        <begin position="125"/>
        <end position="142"/>
    </location>
</feature>
<dbReference type="EMBL" id="AZIL01003123">
    <property type="protein sequence ID" value="EWM20394.1"/>
    <property type="molecule type" value="Genomic_DNA"/>
</dbReference>
<name>W7THF2_9STRA</name>
<accession>W7THF2</accession>
<feature type="transmembrane region" description="Helical" evidence="1">
    <location>
        <begin position="28"/>
        <end position="49"/>
    </location>
</feature>